<organism evidence="1 2">
    <name type="scientific">Serratia phage Parlo</name>
    <dbReference type="NCBI Taxonomy" id="2557554"/>
    <lineage>
        <taxon>Viruses</taxon>
        <taxon>Duplodnaviria</taxon>
        <taxon>Heunggongvirae</taxon>
        <taxon>Uroviricota</taxon>
        <taxon>Caudoviricetes</taxon>
        <taxon>Parlovirus</taxon>
        <taxon>Parlovirus parlo</taxon>
    </lineage>
</organism>
<dbReference type="EMBL" id="MK618715">
    <property type="protein sequence ID" value="QBQ72181.1"/>
    <property type="molecule type" value="Genomic_DNA"/>
</dbReference>
<dbReference type="Pfam" id="PF10765">
    <property type="entry name" value="Phage_P22_NinX"/>
    <property type="match status" value="1"/>
</dbReference>
<proteinExistence type="predicted"/>
<dbReference type="Proteomes" id="UP000307326">
    <property type="component" value="Segment"/>
</dbReference>
<protein>
    <submittedName>
        <fullName evidence="1">Uncharacterized protein</fullName>
    </submittedName>
</protein>
<evidence type="ECO:0000313" key="1">
    <source>
        <dbReference type="EMBL" id="QBQ72181.1"/>
    </source>
</evidence>
<keyword evidence="2" id="KW-1185">Reference proteome</keyword>
<evidence type="ECO:0000313" key="2">
    <source>
        <dbReference type="Proteomes" id="UP000307326"/>
    </source>
</evidence>
<reference evidence="2" key="1">
    <citation type="submission" date="2019-03" db="EMBL/GenBank/DDBJ databases">
        <authorList>
            <person name="Bockoven R."/>
            <person name="Gutierrez J."/>
            <person name="Newkirk H."/>
            <person name="Liu M."/>
            <person name="Ramsey J."/>
            <person name="Cahill J."/>
        </authorList>
    </citation>
    <scope>NUCLEOTIDE SEQUENCE [LARGE SCALE GENOMIC DNA]</scope>
</reference>
<sequence>MKYVDEFELNKAVAAIEFGHLPDLTLTRDIPSREAVAVFASIEGNTDESLPGHACVDYCNSWADGGPLIEKYGICLAKLKNGKWLACGNQQGITSRIWRQESDKPLVAAMLCVVDLVEREKRRGAYE</sequence>
<gene>
    <name evidence="1" type="ORF">CPT_Parlo_032</name>
</gene>
<accession>A0A482MFJ5</accession>
<dbReference type="InterPro" id="IPR019701">
    <property type="entry name" value="Phage_P22_NinX"/>
</dbReference>
<name>A0A482MFJ5_9CAUD</name>